<feature type="compositionally biased region" description="Basic and acidic residues" evidence="6">
    <location>
        <begin position="188"/>
        <end position="199"/>
    </location>
</feature>
<sequence>MSGEKSSTTVEKTIPVNYDFGNLAVFDTNPLDSSELDSDLMEVYFTSVARDNVQLLINQILQLPVQKTTDSNSSSGTQDSTMALFNLPQPTTALPREKPLPKPKAPTKWERFAAEKGIQKKAKDGKLVYDEDTGSWVPKWGYGGKNKQLDDQWLVEVDDKPKKQGDELIDPRTLNRAERKRLIKKNQRRQEKNAKGVTK</sequence>
<dbReference type="VEuPathDB" id="FungiDB:TRICI_003739"/>
<organism evidence="7 8">
    <name type="scientific">Trichomonascus ciferrii</name>
    <dbReference type="NCBI Taxonomy" id="44093"/>
    <lineage>
        <taxon>Eukaryota</taxon>
        <taxon>Fungi</taxon>
        <taxon>Dikarya</taxon>
        <taxon>Ascomycota</taxon>
        <taxon>Saccharomycotina</taxon>
        <taxon>Dipodascomycetes</taxon>
        <taxon>Dipodascales</taxon>
        <taxon>Trichomonascaceae</taxon>
        <taxon>Trichomonascus</taxon>
        <taxon>Trichomonascus ciferrii complex</taxon>
    </lineage>
</organism>
<dbReference type="Pfam" id="PF04939">
    <property type="entry name" value="RRS1"/>
    <property type="match status" value="1"/>
</dbReference>
<dbReference type="Proteomes" id="UP000761534">
    <property type="component" value="Unassembled WGS sequence"/>
</dbReference>
<proteinExistence type="inferred from homology"/>
<dbReference type="AlphaFoldDB" id="A0A642V2U4"/>
<keyword evidence="4 5" id="KW-0539">Nucleus</keyword>
<evidence type="ECO:0000256" key="5">
    <source>
        <dbReference type="RuleBase" id="RU364132"/>
    </source>
</evidence>
<keyword evidence="8" id="KW-1185">Reference proteome</keyword>
<comment type="similarity">
    <text evidence="2 5">Belongs to the RRS1 family.</text>
</comment>
<evidence type="ECO:0000256" key="3">
    <source>
        <dbReference type="ARBA" id="ARBA00022517"/>
    </source>
</evidence>
<comment type="subcellular location">
    <subcellularLocation>
        <location evidence="1 5">Nucleus</location>
    </subcellularLocation>
</comment>
<gene>
    <name evidence="7" type="ORF">TRICI_003739</name>
</gene>
<feature type="compositionally biased region" description="Basic and acidic residues" evidence="6">
    <location>
        <begin position="161"/>
        <end position="177"/>
    </location>
</feature>
<name>A0A642V2U4_9ASCO</name>
<reference evidence="7" key="1">
    <citation type="journal article" date="2019" name="G3 (Bethesda)">
        <title>Genome Assemblies of Two Rare Opportunistic Yeast Pathogens: Diutina rugosa (syn. Candida rugosa) and Trichomonascus ciferrii (syn. Candida ciferrii).</title>
        <authorList>
            <person name="Mixao V."/>
            <person name="Saus E."/>
            <person name="Hansen A.P."/>
            <person name="Lass-Florl C."/>
            <person name="Gabaldon T."/>
        </authorList>
    </citation>
    <scope>NUCLEOTIDE SEQUENCE</scope>
    <source>
        <strain evidence="7">CBS 4856</strain>
    </source>
</reference>
<dbReference type="OrthoDB" id="28455at2759"/>
<protein>
    <recommendedName>
        <fullName evidence="5">Ribosome biogenesis regulatory protein</fullName>
    </recommendedName>
</protein>
<feature type="region of interest" description="Disordered" evidence="6">
    <location>
        <begin position="161"/>
        <end position="199"/>
    </location>
</feature>
<dbReference type="GO" id="GO:0005634">
    <property type="term" value="C:nucleus"/>
    <property type="evidence" value="ECO:0007669"/>
    <property type="project" value="UniProtKB-SubCell"/>
</dbReference>
<comment type="function">
    <text evidence="5">Involved in ribosomal large subunit assembly.</text>
</comment>
<accession>A0A642V2U4</accession>
<evidence type="ECO:0000256" key="6">
    <source>
        <dbReference type="SAM" id="MobiDB-lite"/>
    </source>
</evidence>
<dbReference type="EMBL" id="SWFS01000277">
    <property type="protein sequence ID" value="KAA8911581.1"/>
    <property type="molecule type" value="Genomic_DNA"/>
</dbReference>
<comment type="caution">
    <text evidence="7">The sequence shown here is derived from an EMBL/GenBank/DDBJ whole genome shotgun (WGS) entry which is preliminary data.</text>
</comment>
<keyword evidence="3 5" id="KW-0690">Ribosome biogenesis</keyword>
<evidence type="ECO:0000256" key="1">
    <source>
        <dbReference type="ARBA" id="ARBA00004123"/>
    </source>
</evidence>
<feature type="compositionally biased region" description="Basic residues" evidence="6">
    <location>
        <begin position="178"/>
        <end position="187"/>
    </location>
</feature>
<dbReference type="InterPro" id="IPR007023">
    <property type="entry name" value="Ribosom_reg"/>
</dbReference>
<evidence type="ECO:0000256" key="4">
    <source>
        <dbReference type="ARBA" id="ARBA00023242"/>
    </source>
</evidence>
<dbReference type="GO" id="GO:0042254">
    <property type="term" value="P:ribosome biogenesis"/>
    <property type="evidence" value="ECO:0007669"/>
    <property type="project" value="UniProtKB-KW"/>
</dbReference>
<evidence type="ECO:0000256" key="2">
    <source>
        <dbReference type="ARBA" id="ARBA00010077"/>
    </source>
</evidence>
<evidence type="ECO:0000313" key="7">
    <source>
        <dbReference type="EMBL" id="KAA8911581.1"/>
    </source>
</evidence>
<evidence type="ECO:0000313" key="8">
    <source>
        <dbReference type="Proteomes" id="UP000761534"/>
    </source>
</evidence>